<keyword evidence="6" id="KW-1185">Reference proteome</keyword>
<dbReference type="Gene3D" id="3.40.630.190">
    <property type="entry name" value="LCP protein"/>
    <property type="match status" value="1"/>
</dbReference>
<feature type="signal peptide" evidence="3">
    <location>
        <begin position="1"/>
        <end position="27"/>
    </location>
</feature>
<name>A0A1R4GAV8_9MICC</name>
<evidence type="ECO:0000313" key="5">
    <source>
        <dbReference type="EMBL" id="SJM65321.1"/>
    </source>
</evidence>
<comment type="similarity">
    <text evidence="1">Belongs to the LytR/CpsA/Psr (LCP) family.</text>
</comment>
<evidence type="ECO:0000259" key="4">
    <source>
        <dbReference type="Pfam" id="PF03816"/>
    </source>
</evidence>
<keyword evidence="3" id="KW-0732">Signal</keyword>
<evidence type="ECO:0000256" key="1">
    <source>
        <dbReference type="ARBA" id="ARBA00006068"/>
    </source>
</evidence>
<dbReference type="AlphaFoldDB" id="A0A1R4GAV8"/>
<dbReference type="InterPro" id="IPR004474">
    <property type="entry name" value="LytR_CpsA_psr"/>
</dbReference>
<proteinExistence type="inferred from homology"/>
<dbReference type="PROSITE" id="PS51257">
    <property type="entry name" value="PROKAR_LIPOPROTEIN"/>
    <property type="match status" value="1"/>
</dbReference>
<sequence>MTVRSSTAAAVLAPLMTLALLTGCSKPAEPQVPPTPAASSTPAPSPSAPAVKTSGMKKDLAGFTTKLYTGKSVPSSGPATQALKQSKAPKRAASVKAATGTWKKEQFAVLTSGKDVTLVVKKKGTWTAVGGWWPSLGIKDAALGGKRHVLLMGSDAREKQGEKIDEARADALQVVGVDGRGGGGVMGIPRDLWVPQANGRNAKINSALSTGGPTAQTKTVEKATGLPIQGYVLTGFTGFQKMIDELDGITINAPMKVRAVEKGKQQVDGYDAFWFTRERKTLPNGDFDRTSNQGIALAGIGAKAVAEGPAGLAKVLDIADRHVSTNLSAEQALTFGAWAYQIDLKKMGHQVPTADYGRSADGQSILEATSATRKVFKDFADGNLPK</sequence>
<organism evidence="5 6">
    <name type="scientific">Arthrobacter rhombi</name>
    <dbReference type="NCBI Taxonomy" id="71253"/>
    <lineage>
        <taxon>Bacteria</taxon>
        <taxon>Bacillati</taxon>
        <taxon>Actinomycetota</taxon>
        <taxon>Actinomycetes</taxon>
        <taxon>Micrococcales</taxon>
        <taxon>Micrococcaceae</taxon>
        <taxon>Arthrobacter</taxon>
    </lineage>
</organism>
<dbReference type="EMBL" id="FUHW01000032">
    <property type="protein sequence ID" value="SJM65321.1"/>
    <property type="molecule type" value="Genomic_DNA"/>
</dbReference>
<reference evidence="5 6" key="1">
    <citation type="submission" date="2017-02" db="EMBL/GenBank/DDBJ databases">
        <authorList>
            <person name="Peterson S.W."/>
        </authorList>
    </citation>
    <scope>NUCLEOTIDE SEQUENCE [LARGE SCALE GENOMIC DNA]</scope>
    <source>
        <strain evidence="5 6">B Ar 00.02</strain>
    </source>
</reference>
<dbReference type="Proteomes" id="UP000195913">
    <property type="component" value="Unassembled WGS sequence"/>
</dbReference>
<dbReference type="PANTHER" id="PTHR33392:SF6">
    <property type="entry name" value="POLYISOPRENYL-TEICHOIC ACID--PEPTIDOGLYCAN TEICHOIC ACID TRANSFERASE TAGU"/>
    <property type="match status" value="1"/>
</dbReference>
<evidence type="ECO:0000313" key="6">
    <source>
        <dbReference type="Proteomes" id="UP000195913"/>
    </source>
</evidence>
<dbReference type="NCBIfam" id="TIGR00350">
    <property type="entry name" value="lytR_cpsA_psr"/>
    <property type="match status" value="1"/>
</dbReference>
<feature type="region of interest" description="Disordered" evidence="2">
    <location>
        <begin position="27"/>
        <end position="55"/>
    </location>
</feature>
<feature type="compositionally biased region" description="Polar residues" evidence="2">
    <location>
        <begin position="72"/>
        <end position="84"/>
    </location>
</feature>
<dbReference type="RefSeq" id="WP_143269261.1">
    <property type="nucleotide sequence ID" value="NZ_FUHW01000032.1"/>
</dbReference>
<dbReference type="PANTHER" id="PTHR33392">
    <property type="entry name" value="POLYISOPRENYL-TEICHOIC ACID--PEPTIDOGLYCAN TEICHOIC ACID TRANSFERASE TAGU"/>
    <property type="match status" value="1"/>
</dbReference>
<feature type="chain" id="PRO_5012142070" evidence="3">
    <location>
        <begin position="28"/>
        <end position="386"/>
    </location>
</feature>
<evidence type="ECO:0000256" key="3">
    <source>
        <dbReference type="SAM" id="SignalP"/>
    </source>
</evidence>
<protein>
    <submittedName>
        <fullName evidence="5">Putative transcriptional regulator</fullName>
    </submittedName>
</protein>
<gene>
    <name evidence="5" type="ORF">FM101_09195</name>
</gene>
<feature type="domain" description="Cell envelope-related transcriptional attenuator" evidence="4">
    <location>
        <begin position="168"/>
        <end position="302"/>
    </location>
</feature>
<dbReference type="InterPro" id="IPR050922">
    <property type="entry name" value="LytR/CpsA/Psr_CW_biosynth"/>
</dbReference>
<evidence type="ECO:0000256" key="2">
    <source>
        <dbReference type="SAM" id="MobiDB-lite"/>
    </source>
</evidence>
<feature type="region of interest" description="Disordered" evidence="2">
    <location>
        <begin position="71"/>
        <end position="91"/>
    </location>
</feature>
<dbReference type="Pfam" id="PF03816">
    <property type="entry name" value="LytR_cpsA_psr"/>
    <property type="match status" value="1"/>
</dbReference>
<accession>A0A1R4GAV8</accession>